<evidence type="ECO:0000313" key="1">
    <source>
        <dbReference type="EMBL" id="KAI4315209.1"/>
    </source>
</evidence>
<keyword evidence="2" id="KW-1185">Reference proteome</keyword>
<sequence length="85" mass="9646">MHRSSSSSRVSEETPVYSGLRTSTDGEQQLPTYDPLSYVAQKERSRLRSAERAIHLIPLLLIVCAIILWLFSTPGHKSRPIHIIF</sequence>
<reference evidence="1 2" key="1">
    <citation type="journal article" date="2022" name="DNA Res.">
        <title>Chromosomal-level genome assembly of the orchid tree Bauhinia variegata (Leguminosae; Cercidoideae) supports the allotetraploid origin hypothesis of Bauhinia.</title>
        <authorList>
            <person name="Zhong Y."/>
            <person name="Chen Y."/>
            <person name="Zheng D."/>
            <person name="Pang J."/>
            <person name="Liu Y."/>
            <person name="Luo S."/>
            <person name="Meng S."/>
            <person name="Qian L."/>
            <person name="Wei D."/>
            <person name="Dai S."/>
            <person name="Zhou R."/>
        </authorList>
    </citation>
    <scope>NUCLEOTIDE SEQUENCE [LARGE SCALE GENOMIC DNA]</scope>
    <source>
        <strain evidence="1">BV-YZ2020</strain>
    </source>
</reference>
<gene>
    <name evidence="1" type="ORF">L6164_028042</name>
</gene>
<proteinExistence type="predicted"/>
<protein>
    <submittedName>
        <fullName evidence="1">Uncharacterized protein</fullName>
    </submittedName>
</protein>
<comment type="caution">
    <text evidence="1">The sequence shown here is derived from an EMBL/GenBank/DDBJ whole genome shotgun (WGS) entry which is preliminary data.</text>
</comment>
<organism evidence="1 2">
    <name type="scientific">Bauhinia variegata</name>
    <name type="common">Purple orchid tree</name>
    <name type="synonym">Phanera variegata</name>
    <dbReference type="NCBI Taxonomy" id="167791"/>
    <lineage>
        <taxon>Eukaryota</taxon>
        <taxon>Viridiplantae</taxon>
        <taxon>Streptophyta</taxon>
        <taxon>Embryophyta</taxon>
        <taxon>Tracheophyta</taxon>
        <taxon>Spermatophyta</taxon>
        <taxon>Magnoliopsida</taxon>
        <taxon>eudicotyledons</taxon>
        <taxon>Gunneridae</taxon>
        <taxon>Pentapetalae</taxon>
        <taxon>rosids</taxon>
        <taxon>fabids</taxon>
        <taxon>Fabales</taxon>
        <taxon>Fabaceae</taxon>
        <taxon>Cercidoideae</taxon>
        <taxon>Cercideae</taxon>
        <taxon>Bauhiniinae</taxon>
        <taxon>Bauhinia</taxon>
    </lineage>
</organism>
<accession>A0ACB9LW74</accession>
<evidence type="ECO:0000313" key="2">
    <source>
        <dbReference type="Proteomes" id="UP000828941"/>
    </source>
</evidence>
<name>A0ACB9LW74_BAUVA</name>
<dbReference type="Proteomes" id="UP000828941">
    <property type="component" value="Chromosome 11"/>
</dbReference>
<dbReference type="EMBL" id="CM039436">
    <property type="protein sequence ID" value="KAI4315209.1"/>
    <property type="molecule type" value="Genomic_DNA"/>
</dbReference>